<reference evidence="13 14" key="1">
    <citation type="journal article" date="2019" name="Fungal Biol. Biotechnol.">
        <title>Draft genome sequence of fastidious pathogen Ceratobasidium theobromae, which causes vascular-streak dieback in Theobroma cacao.</title>
        <authorList>
            <person name="Ali S.S."/>
            <person name="Asman A."/>
            <person name="Shao J."/>
            <person name="Firmansyah A.P."/>
            <person name="Susilo A.W."/>
            <person name="Rosmana A."/>
            <person name="McMahon P."/>
            <person name="Junaid M."/>
            <person name="Guest D."/>
            <person name="Kheng T.Y."/>
            <person name="Meinhardt L.W."/>
            <person name="Bailey B.A."/>
        </authorList>
    </citation>
    <scope>NUCLEOTIDE SEQUENCE [LARGE SCALE GENOMIC DNA]</scope>
    <source>
        <strain evidence="13 14">CT2</strain>
    </source>
</reference>
<evidence type="ECO:0000313" key="14">
    <source>
        <dbReference type="Proteomes" id="UP000383932"/>
    </source>
</evidence>
<protein>
    <submittedName>
        <fullName evidence="13">She9/mdm33 family domain-containing protein</fullName>
    </submittedName>
</protein>
<evidence type="ECO:0000256" key="2">
    <source>
        <dbReference type="ARBA" id="ARBA00007472"/>
    </source>
</evidence>
<evidence type="ECO:0000256" key="5">
    <source>
        <dbReference type="ARBA" id="ARBA00022946"/>
    </source>
</evidence>
<dbReference type="GO" id="GO:0007007">
    <property type="term" value="P:inner mitochondrial membrane organization"/>
    <property type="evidence" value="ECO:0007669"/>
    <property type="project" value="TreeGrafter"/>
</dbReference>
<dbReference type="Proteomes" id="UP000383932">
    <property type="component" value="Unassembled WGS sequence"/>
</dbReference>
<evidence type="ECO:0000313" key="13">
    <source>
        <dbReference type="EMBL" id="KAB5593076.1"/>
    </source>
</evidence>
<feature type="compositionally biased region" description="Basic and acidic residues" evidence="11">
    <location>
        <begin position="904"/>
        <end position="914"/>
    </location>
</feature>
<dbReference type="PANTHER" id="PTHR31961:SF3">
    <property type="entry name" value="SENSITIVE TO HIGH EXPRESSION PROTEIN 9, MITOCHONDRIAL"/>
    <property type="match status" value="1"/>
</dbReference>
<feature type="region of interest" description="Disordered" evidence="11">
    <location>
        <begin position="986"/>
        <end position="1057"/>
    </location>
</feature>
<evidence type="ECO:0000256" key="3">
    <source>
        <dbReference type="ARBA" id="ARBA00022692"/>
    </source>
</evidence>
<feature type="compositionally biased region" description="Polar residues" evidence="11">
    <location>
        <begin position="73"/>
        <end position="91"/>
    </location>
</feature>
<gene>
    <name evidence="13" type="ORF">CTheo_3458</name>
</gene>
<evidence type="ECO:0000256" key="6">
    <source>
        <dbReference type="ARBA" id="ARBA00022989"/>
    </source>
</evidence>
<sequence length="1560" mass="170538">MLAVSQLATRHRLSVLRAGYKGNFNPLLSRSVVSGPKDGNVEGESGGTKLSQTRFEVDAIHQQASDKIVNNHQDSVKLPSNSPVADNTIPQCSPKELVKDAPHSNPVSSSSVKQSPPLVDQLNLEAKKASQSLSMWRDATLGLLRSRAQKAGAEAAVQFNELGGKLNKVTGYDEIEALKRKVVEREQTISALRAAARQAKEAYSSAVTTRASRQRELNDLLQRKATWSNADVFAYTKLVQEDHSSTAAEAQAKANLERAEAAVDAEFGELMRAILDRYHQEQVWSDKIRSVSTYGSLAALVANIVVFILAIVLVEPWKRKRLAQTFERRIMEMSEQTRQMIEGGMKRLEEHFEKQEDVLAQLSGVGPARVPVDHERPPVPEPAPADPSSKGSLPIPSLPELTQDTIIKQAKILLESLTPSTDRDYALVALGGIDFKLGLEIPLQPFDHHFYQVVTTPCACGTCTETASDLNMGALYRYRVVLVCPDISYNKPNISSHNRAVATDQWLRTHVDPSWTIFELKRHLLARCVGGVPLAPGIVPTGPRLLVPSPQGLLTLSGLIRPPQQSTIKTGGRPSTAPHATGDDHLRRKPRLSVKVVPSLAKPSPRNVAIHPPGMFGAPTMAATGPQPPPPIYFPSRNPLSSPELSPAHFVSVPSAEDDSPPSSPNMQPDTMSTSSRSTVALAYSQPQSHTTSPTFSTGVSPPSRPFSPSGLPQPIESQPLFSAGSDPSILFAEFTATTPSVASLRVQSTPPVVRPMSNPPSPYYPKPPTPLTSRPPFPQQVFPPPPISPPATSPPAAARFPPLSSSLTSRFETSRIESGLQLSRSESNVDSLQESAASDVTQSPLLSLVEFFELESEPDLSHDPEMRSPSPPDPSKPDAHGPSRYSGSGAGVGYTSRGNTSYHDGDMREVREQRERSSLVDEFRLVSFAQGCVLDEHTTVADMRIRPGELLEIQRMNAVVHLRRPTYTQPYFEAPVYLLKRVPTTNQPRTHSGHHHHHSHTPRPHQHHIQPQRDYAHHPLPRPPPPPHNEFQVTSLSSPLSPTEPVSSTSTRVRSRTVTARDAYGYDGMADKWDQDPDAEQEGAELELSGLEGVGLGASGNENRGRGPAWAEGPPAARPPEVPEKVEWKLRWLTMREGRLSLSRSRAKQGQPQFVRPWGALYSAQQLPAVPLMGSLPQRYISVRFTGASRKTHERERDEEIGLRVMDGAAHAHLFRVLLRIINTPGTHTILNTDTPRIASAPLASQYPEWRQYIVQRAWLAGRGTPLMQGDMAAGPWMRAPWTAWTHQEAQAFSDDEDTGESDDGDGDGTSYGADEIYIRESYGFEIGDLERYDHGLRDSDSEIEWDVEGWRAWESESAFGTWGASNSWLQHRVESLGSGRPRSRSLAAPSSRSSSLQLSQTSPQQGLHSLHPVYPHPTSHQYQQYPPHDKLLSPVSTSSDLSTTSPNTRRARSSTIAGPTQPESPASSTWSPTLAPGVRRSLTTSATGIETVLYAPGSNASDTGSQGGGVMSRRSSNQTRSTQTQGDRRGSTTSLEMQRALPPSRRAVTSPALGTKFP</sequence>
<comment type="subcellular location">
    <subcellularLocation>
        <location evidence="1">Mitochondrion inner membrane</location>
    </subcellularLocation>
</comment>
<feature type="transmembrane region" description="Helical" evidence="12">
    <location>
        <begin position="294"/>
        <end position="314"/>
    </location>
</feature>
<proteinExistence type="inferred from homology"/>
<feature type="compositionally biased region" description="Low complexity" evidence="11">
    <location>
        <begin position="103"/>
        <end position="116"/>
    </location>
</feature>
<evidence type="ECO:0000256" key="1">
    <source>
        <dbReference type="ARBA" id="ARBA00004273"/>
    </source>
</evidence>
<feature type="region of interest" description="Disordered" evidence="11">
    <location>
        <begin position="1495"/>
        <end position="1560"/>
    </location>
</feature>
<organism evidence="13 14">
    <name type="scientific">Ceratobasidium theobromae</name>
    <dbReference type="NCBI Taxonomy" id="1582974"/>
    <lineage>
        <taxon>Eukaryota</taxon>
        <taxon>Fungi</taxon>
        <taxon>Dikarya</taxon>
        <taxon>Basidiomycota</taxon>
        <taxon>Agaricomycotina</taxon>
        <taxon>Agaricomycetes</taxon>
        <taxon>Cantharellales</taxon>
        <taxon>Ceratobasidiaceae</taxon>
        <taxon>Ceratobasidium</taxon>
    </lineage>
</organism>
<keyword evidence="5" id="KW-0809">Transit peptide</keyword>
<feature type="compositionally biased region" description="Low complexity" evidence="11">
    <location>
        <begin position="1035"/>
        <end position="1057"/>
    </location>
</feature>
<keyword evidence="8" id="KW-0496">Mitochondrion</keyword>
<feature type="region of interest" description="Disordered" evidence="11">
    <location>
        <begin position="1290"/>
        <end position="1314"/>
    </location>
</feature>
<evidence type="ECO:0000256" key="4">
    <source>
        <dbReference type="ARBA" id="ARBA00022792"/>
    </source>
</evidence>
<dbReference type="OrthoDB" id="3225203at2759"/>
<feature type="region of interest" description="Disordered" evidence="11">
    <location>
        <begin position="562"/>
        <end position="590"/>
    </location>
</feature>
<feature type="compositionally biased region" description="Basic residues" evidence="11">
    <location>
        <begin position="992"/>
        <end position="1011"/>
    </location>
</feature>
<feature type="compositionally biased region" description="Polar residues" evidence="11">
    <location>
        <begin position="666"/>
        <end position="701"/>
    </location>
</feature>
<feature type="region of interest" description="Disordered" evidence="11">
    <location>
        <begin position="618"/>
        <end position="723"/>
    </location>
</feature>
<evidence type="ECO:0000256" key="10">
    <source>
        <dbReference type="ARBA" id="ARBA00024807"/>
    </source>
</evidence>
<comment type="similarity">
    <text evidence="2">Belongs to the SHE9 family.</text>
</comment>
<dbReference type="PANTHER" id="PTHR31961">
    <property type="entry name" value="SENSITIVE TO HIGH EXPRESSION PROTEIN 9, MITOCHONDRIAL"/>
    <property type="match status" value="1"/>
</dbReference>
<accession>A0A5N5QPJ9</accession>
<feature type="compositionally biased region" description="Polar residues" evidence="11">
    <location>
        <begin position="1436"/>
        <end position="1474"/>
    </location>
</feature>
<evidence type="ECO:0000256" key="7">
    <source>
        <dbReference type="ARBA" id="ARBA00023054"/>
    </source>
</evidence>
<evidence type="ECO:0000256" key="8">
    <source>
        <dbReference type="ARBA" id="ARBA00023128"/>
    </source>
</evidence>
<dbReference type="GO" id="GO:0005743">
    <property type="term" value="C:mitochondrial inner membrane"/>
    <property type="evidence" value="ECO:0007669"/>
    <property type="project" value="UniProtKB-SubCell"/>
</dbReference>
<feature type="compositionally biased region" description="Pro residues" evidence="11">
    <location>
        <begin position="758"/>
        <end position="794"/>
    </location>
</feature>
<evidence type="ECO:0000256" key="9">
    <source>
        <dbReference type="ARBA" id="ARBA00023136"/>
    </source>
</evidence>
<keyword evidence="7" id="KW-0175">Coiled coil</keyword>
<feature type="region of interest" description="Disordered" evidence="11">
    <location>
        <begin position="1094"/>
        <end position="1122"/>
    </location>
</feature>
<feature type="compositionally biased region" description="Low complexity" evidence="11">
    <location>
        <begin position="1514"/>
        <end position="1527"/>
    </location>
</feature>
<keyword evidence="6 12" id="KW-1133">Transmembrane helix</keyword>
<comment type="function">
    <text evidence="10">Required for the maintenance of the structure of the mitochondrial inner membrane. Involved in mitochondrial morphology. Causes growth arrest when highly overexpressed.</text>
</comment>
<comment type="caution">
    <text evidence="13">The sequence shown here is derived from an EMBL/GenBank/DDBJ whole genome shotgun (WGS) entry which is preliminary data.</text>
</comment>
<feature type="region of interest" description="Disordered" evidence="11">
    <location>
        <begin position="857"/>
        <end position="914"/>
    </location>
</feature>
<dbReference type="EMBL" id="SSOP01000046">
    <property type="protein sequence ID" value="KAB5593076.1"/>
    <property type="molecule type" value="Genomic_DNA"/>
</dbReference>
<evidence type="ECO:0000256" key="12">
    <source>
        <dbReference type="SAM" id="Phobius"/>
    </source>
</evidence>
<dbReference type="Pfam" id="PF05546">
    <property type="entry name" value="She9_MDM33"/>
    <property type="match status" value="1"/>
</dbReference>
<feature type="region of interest" description="Disordered" evidence="11">
    <location>
        <begin position="368"/>
        <end position="395"/>
    </location>
</feature>
<feature type="region of interest" description="Disordered" evidence="11">
    <location>
        <begin position="747"/>
        <end position="825"/>
    </location>
</feature>
<feature type="region of interest" description="Disordered" evidence="11">
    <location>
        <begin position="1377"/>
        <end position="1478"/>
    </location>
</feature>
<keyword evidence="4" id="KW-0999">Mitochondrion inner membrane</keyword>
<dbReference type="InterPro" id="IPR008839">
    <property type="entry name" value="MDM33_fungi"/>
</dbReference>
<keyword evidence="3 12" id="KW-0812">Transmembrane</keyword>
<feature type="compositionally biased region" description="Low complexity" evidence="11">
    <location>
        <begin position="1377"/>
        <end position="1409"/>
    </location>
</feature>
<feature type="compositionally biased region" description="Acidic residues" evidence="11">
    <location>
        <begin position="1295"/>
        <end position="1308"/>
    </location>
</feature>
<feature type="region of interest" description="Disordered" evidence="11">
    <location>
        <begin position="73"/>
        <end position="116"/>
    </location>
</feature>
<evidence type="ECO:0000256" key="11">
    <source>
        <dbReference type="SAM" id="MobiDB-lite"/>
    </source>
</evidence>
<keyword evidence="9 12" id="KW-0472">Membrane</keyword>
<keyword evidence="14" id="KW-1185">Reference proteome</keyword>
<name>A0A5N5QPJ9_9AGAM</name>